<keyword evidence="3" id="KW-0560">Oxidoreductase</keyword>
<keyword evidence="2" id="KW-0223">Dioxygenase</keyword>
<dbReference type="Pfam" id="PF13640">
    <property type="entry name" value="2OG-FeII_Oxy_3"/>
    <property type="match status" value="1"/>
</dbReference>
<proteinExistence type="predicted"/>
<comment type="cofactor">
    <cofactor evidence="1">
        <name>L-ascorbate</name>
        <dbReference type="ChEBI" id="CHEBI:38290"/>
    </cofactor>
</comment>
<evidence type="ECO:0000259" key="4">
    <source>
        <dbReference type="SMART" id="SM00702"/>
    </source>
</evidence>
<evidence type="ECO:0000313" key="5">
    <source>
        <dbReference type="EMBL" id="AIE47500.1"/>
    </source>
</evidence>
<organism evidence="5">
    <name type="scientific">Streptomyces malaysiensis</name>
    <dbReference type="NCBI Taxonomy" id="92644"/>
    <lineage>
        <taxon>Bacteria</taxon>
        <taxon>Bacillati</taxon>
        <taxon>Actinomycetota</taxon>
        <taxon>Actinomycetes</taxon>
        <taxon>Kitasatosporales</taxon>
        <taxon>Streptomycetaceae</taxon>
        <taxon>Streptomyces</taxon>
        <taxon>Streptomyces violaceusniger group</taxon>
    </lineage>
</organism>
<dbReference type="RefSeq" id="WP_167499467.1">
    <property type="nucleotide sequence ID" value="NZ_JAALLH010000001.1"/>
</dbReference>
<dbReference type="EMBL" id="JAALLH010000001">
    <property type="protein sequence ID" value="NIY62323.1"/>
    <property type="molecule type" value="Genomic_DNA"/>
</dbReference>
<dbReference type="GO" id="GO:0031418">
    <property type="term" value="F:L-ascorbic acid binding"/>
    <property type="evidence" value="ECO:0007669"/>
    <property type="project" value="InterPro"/>
</dbReference>
<name>A0A2K8BGN2_STRMQ</name>
<dbReference type="Proteomes" id="UP000536624">
    <property type="component" value="Unassembled WGS sequence"/>
</dbReference>
<dbReference type="Gene3D" id="2.60.120.620">
    <property type="entry name" value="q2cbj1_9rhob like domain"/>
    <property type="match status" value="1"/>
</dbReference>
<dbReference type="InterPro" id="IPR006620">
    <property type="entry name" value="Pro_4_hyd_alph"/>
</dbReference>
<reference evidence="5" key="1">
    <citation type="submission" date="2014-02" db="EMBL/GenBank/DDBJ databases">
        <title>Characterization of malayamycin gene cluster from Strepotmyces malaysiensis DSM 14072.</title>
        <authorList>
            <person name="Wu P."/>
        </authorList>
    </citation>
    <scope>NUCLEOTIDE SEQUENCE</scope>
    <source>
        <strain evidence="5">DSM 14072</strain>
    </source>
</reference>
<feature type="domain" description="Prolyl 4-hydroxylase alpha subunit" evidence="4">
    <location>
        <begin position="35"/>
        <end position="228"/>
    </location>
</feature>
<sequence>MTDGPRPTGTLWSDGYDPVLDLSALRRAELTERPYRWAELPDTLRGAQGRTAHRLETEFPTRGFRLTERTDRETGKTYRTRNLPLIAQGRPVAGSRFALSPLWRRLVDELASSEYRAAVAEATGCRLEGCFIEARAVRYGPGYWISPHTDRPDKVVTQLWYFNSQWPANWQGTLRILGSPAPDDVRAEITPHQGSSVLLVRSGHSWHSVTPVSADASQDRRTLLLHFVDPAADTTAGGPAPGAEK</sequence>
<dbReference type="GO" id="GO:0051213">
    <property type="term" value="F:dioxygenase activity"/>
    <property type="evidence" value="ECO:0007669"/>
    <property type="project" value="UniProtKB-KW"/>
</dbReference>
<protein>
    <submittedName>
        <fullName evidence="5 6">Hydroxylase</fullName>
    </submittedName>
</protein>
<dbReference type="AlphaFoldDB" id="A0A2K8BGN2"/>
<gene>
    <name evidence="5" type="primary">malK</name>
    <name evidence="6" type="synonym">malM</name>
    <name evidence="6" type="ORF">SMALB_0228</name>
</gene>
<dbReference type="GO" id="GO:0016705">
    <property type="term" value="F:oxidoreductase activity, acting on paired donors, with incorporation or reduction of molecular oxygen"/>
    <property type="evidence" value="ECO:0007669"/>
    <property type="project" value="InterPro"/>
</dbReference>
<evidence type="ECO:0000313" key="6">
    <source>
        <dbReference type="EMBL" id="NIY62323.1"/>
    </source>
</evidence>
<accession>A0A2K8BGN2</accession>
<dbReference type="SMART" id="SM00702">
    <property type="entry name" value="P4Hc"/>
    <property type="match status" value="1"/>
</dbReference>
<evidence type="ECO:0000256" key="1">
    <source>
        <dbReference type="ARBA" id="ARBA00001961"/>
    </source>
</evidence>
<reference evidence="6 7" key="2">
    <citation type="submission" date="2020-02" db="EMBL/GenBank/DDBJ databases">
        <title>Streptomyces malaysiensis DSM14702 (JHCC583434, PFL_A843) Genome sequencing and assembly.</title>
        <authorList>
            <person name="Samborskyy M."/>
        </authorList>
    </citation>
    <scope>NUCLEOTIDE SEQUENCE [LARGE SCALE GENOMIC DNA]</scope>
    <source>
        <strain evidence="6 7">DSM 14702</strain>
    </source>
</reference>
<dbReference type="InterPro" id="IPR044862">
    <property type="entry name" value="Pro_4_hyd_alph_FE2OG_OXY"/>
</dbReference>
<dbReference type="EMBL" id="KJ493330">
    <property type="protein sequence ID" value="AIE47500.1"/>
    <property type="molecule type" value="Genomic_DNA"/>
</dbReference>
<dbReference type="GO" id="GO:0005506">
    <property type="term" value="F:iron ion binding"/>
    <property type="evidence" value="ECO:0007669"/>
    <property type="project" value="InterPro"/>
</dbReference>
<evidence type="ECO:0000256" key="3">
    <source>
        <dbReference type="ARBA" id="ARBA00023002"/>
    </source>
</evidence>
<evidence type="ECO:0000313" key="7">
    <source>
        <dbReference type="Proteomes" id="UP000536624"/>
    </source>
</evidence>
<evidence type="ECO:0000256" key="2">
    <source>
        <dbReference type="ARBA" id="ARBA00022964"/>
    </source>
</evidence>